<evidence type="ECO:0000313" key="9">
    <source>
        <dbReference type="EMBL" id="PPQ99965.1"/>
    </source>
</evidence>
<evidence type="ECO:0000256" key="3">
    <source>
        <dbReference type="ARBA" id="ARBA00022723"/>
    </source>
</evidence>
<proteinExistence type="predicted"/>
<dbReference type="SUPFAM" id="SSF48113">
    <property type="entry name" value="Heme-dependent peroxidases"/>
    <property type="match status" value="1"/>
</dbReference>
<reference evidence="9 10" key="1">
    <citation type="journal article" date="2018" name="Evol. Lett.">
        <title>Horizontal gene cluster transfer increased hallucinogenic mushroom diversity.</title>
        <authorList>
            <person name="Reynolds H.T."/>
            <person name="Vijayakumar V."/>
            <person name="Gluck-Thaler E."/>
            <person name="Korotkin H.B."/>
            <person name="Matheny P.B."/>
            <person name="Slot J.C."/>
        </authorList>
    </citation>
    <scope>NUCLEOTIDE SEQUENCE [LARGE SCALE GENOMIC DNA]</scope>
    <source>
        <strain evidence="9 10">2629</strain>
    </source>
</reference>
<evidence type="ECO:0008006" key="11">
    <source>
        <dbReference type="Google" id="ProtNLM"/>
    </source>
</evidence>
<dbReference type="OrthoDB" id="823504at2759"/>
<feature type="transmembrane region" description="Helical" evidence="8">
    <location>
        <begin position="12"/>
        <end position="32"/>
    </location>
</feature>
<dbReference type="InterPro" id="IPR001128">
    <property type="entry name" value="Cyt_P450"/>
</dbReference>
<accession>A0A409YAC9</accession>
<protein>
    <recommendedName>
        <fullName evidence="11">Heme peroxidase</fullName>
    </recommendedName>
</protein>
<keyword evidence="8" id="KW-0812">Transmembrane</keyword>
<organism evidence="9 10">
    <name type="scientific">Panaeolus cyanescens</name>
    <dbReference type="NCBI Taxonomy" id="181874"/>
    <lineage>
        <taxon>Eukaryota</taxon>
        <taxon>Fungi</taxon>
        <taxon>Dikarya</taxon>
        <taxon>Basidiomycota</taxon>
        <taxon>Agaricomycotina</taxon>
        <taxon>Agaricomycetes</taxon>
        <taxon>Agaricomycetidae</taxon>
        <taxon>Agaricales</taxon>
        <taxon>Agaricineae</taxon>
        <taxon>Galeropsidaceae</taxon>
        <taxon>Panaeolus</taxon>
    </lineage>
</organism>
<comment type="caution">
    <text evidence="9">The sequence shown here is derived from an EMBL/GenBank/DDBJ whole genome shotgun (WGS) entry which is preliminary data.</text>
</comment>
<dbReference type="Gene3D" id="1.10.630.10">
    <property type="entry name" value="Cytochrome P450"/>
    <property type="match status" value="1"/>
</dbReference>
<dbReference type="PANTHER" id="PTHR11903:SF37">
    <property type="entry name" value="PSI-PRODUCING OXYGENASE A"/>
    <property type="match status" value="1"/>
</dbReference>
<gene>
    <name evidence="9" type="ORF">CVT24_009544</name>
</gene>
<evidence type="ECO:0000256" key="4">
    <source>
        <dbReference type="ARBA" id="ARBA00022964"/>
    </source>
</evidence>
<evidence type="ECO:0000256" key="8">
    <source>
        <dbReference type="SAM" id="Phobius"/>
    </source>
</evidence>
<keyword evidence="8" id="KW-1133">Transmembrane helix</keyword>
<dbReference type="GO" id="GO:0004497">
    <property type="term" value="F:monooxygenase activity"/>
    <property type="evidence" value="ECO:0007669"/>
    <property type="project" value="InterPro"/>
</dbReference>
<dbReference type="Gene3D" id="1.10.640.10">
    <property type="entry name" value="Haem peroxidase domain superfamily, animal type"/>
    <property type="match status" value="1"/>
</dbReference>
<feature type="binding site" description="axial binding residue" evidence="7">
    <location>
        <position position="422"/>
    </location>
    <ligand>
        <name>heme b</name>
        <dbReference type="ChEBI" id="CHEBI:60344"/>
    </ligand>
    <ligandPart>
        <name>Fe</name>
        <dbReference type="ChEBI" id="CHEBI:18248"/>
    </ligandPart>
</feature>
<dbReference type="GO" id="GO:0005506">
    <property type="term" value="F:iron ion binding"/>
    <property type="evidence" value="ECO:0007669"/>
    <property type="project" value="InterPro"/>
</dbReference>
<dbReference type="GO" id="GO:0006631">
    <property type="term" value="P:fatty acid metabolic process"/>
    <property type="evidence" value="ECO:0007669"/>
    <property type="project" value="UniProtKB-ARBA"/>
</dbReference>
<keyword evidence="2 7" id="KW-0349">Heme</keyword>
<dbReference type="InterPro" id="IPR034812">
    <property type="entry name" value="Ppo-like_N"/>
</dbReference>
<keyword evidence="4" id="KW-0223">Dioxygenase</keyword>
<keyword evidence="6 7" id="KW-0408">Iron</keyword>
<keyword evidence="8" id="KW-0472">Membrane</keyword>
<dbReference type="InterPro" id="IPR019791">
    <property type="entry name" value="Haem_peroxidase_animal"/>
</dbReference>
<evidence type="ECO:0000313" key="10">
    <source>
        <dbReference type="Proteomes" id="UP000284842"/>
    </source>
</evidence>
<keyword evidence="10" id="KW-1185">Reference proteome</keyword>
<dbReference type="EMBL" id="NHTK01001340">
    <property type="protein sequence ID" value="PPQ99965.1"/>
    <property type="molecule type" value="Genomic_DNA"/>
</dbReference>
<name>A0A409YAC9_9AGAR</name>
<dbReference type="GO" id="GO:0004601">
    <property type="term" value="F:peroxidase activity"/>
    <property type="evidence" value="ECO:0007669"/>
    <property type="project" value="InterPro"/>
</dbReference>
<dbReference type="GO" id="GO:0016705">
    <property type="term" value="F:oxidoreductase activity, acting on paired donors, with incorporation or reduction of molecular oxygen"/>
    <property type="evidence" value="ECO:0007669"/>
    <property type="project" value="InterPro"/>
</dbReference>
<dbReference type="Pfam" id="PF03098">
    <property type="entry name" value="An_peroxidase"/>
    <property type="match status" value="2"/>
</dbReference>
<evidence type="ECO:0000256" key="2">
    <source>
        <dbReference type="ARBA" id="ARBA00022617"/>
    </source>
</evidence>
<evidence type="ECO:0000256" key="5">
    <source>
        <dbReference type="ARBA" id="ARBA00023002"/>
    </source>
</evidence>
<dbReference type="GO" id="GO:0006979">
    <property type="term" value="P:response to oxidative stress"/>
    <property type="evidence" value="ECO:0007669"/>
    <property type="project" value="InterPro"/>
</dbReference>
<dbReference type="InterPro" id="IPR050783">
    <property type="entry name" value="Oxylipin_biosynth_metab"/>
</dbReference>
<dbReference type="InterPro" id="IPR036396">
    <property type="entry name" value="Cyt_P450_sf"/>
</dbReference>
<keyword evidence="3 7" id="KW-0479">Metal-binding</keyword>
<dbReference type="Proteomes" id="UP000284842">
    <property type="component" value="Unassembled WGS sequence"/>
</dbReference>
<evidence type="ECO:0000256" key="7">
    <source>
        <dbReference type="PIRSR" id="PIRSR619791-2"/>
    </source>
</evidence>
<keyword evidence="5" id="KW-0560">Oxidoreductase</keyword>
<dbReference type="Pfam" id="PF00067">
    <property type="entry name" value="p450"/>
    <property type="match status" value="1"/>
</dbReference>
<dbReference type="PANTHER" id="PTHR11903">
    <property type="entry name" value="PROSTAGLANDIN G/H SYNTHASE"/>
    <property type="match status" value="1"/>
</dbReference>
<evidence type="ECO:0000256" key="1">
    <source>
        <dbReference type="ARBA" id="ARBA00011881"/>
    </source>
</evidence>
<dbReference type="GO" id="GO:0051213">
    <property type="term" value="F:dioxygenase activity"/>
    <property type="evidence" value="ECO:0007669"/>
    <property type="project" value="UniProtKB-KW"/>
</dbReference>
<dbReference type="AlphaFoldDB" id="A0A409YAC9"/>
<dbReference type="GO" id="GO:0020037">
    <property type="term" value="F:heme binding"/>
    <property type="evidence" value="ECO:0007669"/>
    <property type="project" value="InterPro"/>
</dbReference>
<dbReference type="InParanoid" id="A0A409YAC9"/>
<dbReference type="PRINTS" id="PR00457">
    <property type="entry name" value="ANPEROXIDASE"/>
</dbReference>
<evidence type="ECO:0000256" key="6">
    <source>
        <dbReference type="ARBA" id="ARBA00023004"/>
    </source>
</evidence>
<sequence>MPSSPSSPPPPSWFLPSSLLYAFLSAYIFPIMSTLMRRFSRRMDYNAQMNAPLDTDGATPQTGLFEKRVQEIQDLISKPAFSVSDLGPNGALWDAIRNVGSVGLDDRKLLLEKLIVVMSRFQGTDLAKKLQQFLLTLLYKDLPHPPTSYLATQAYPPPLEPLLEQGRIKYAYHTADGSRNNPLMPTLGQAGTPYARSVSTSRIAPKAALPDPGLVFDTLLRRPEGTFKEHPGGISALFFAFADLVIHSIFNTNHTDWTINDASSYLDLSVLYGSNQNDVKAVRRMDGTGRLWDDVFADSRLLLMPPASCALLVLLNRNHNYIAQRLLDINENGNLVSPPPTDAAQRQLQDDEIFHRARLVNCGYFMHIILGDYVGAILGLVRDGSDWRLDPLMTMREIDHDFVPVGQGNVVSVEFNLLYRWHATLSEKDTAWTNELFGKVFTGKKAADLTINEFKVGAHANLIPPADKRKWTFNSLKRGTDGRFNDDDLAKILLDSTEARAGAFGARGTPEVLRVIEIMGIQQSRSWGTCSMNEFRKFIGLKPYASFKEWNPDPAIHTAAAALYKDIDNLELHVGLQAEETKEPGPGAGLCPGYTISRAILADAVCLTRGDRFLTSEFNPYNLTSWGYQDCQYDKEDGSFGGLLTKLLFRTLPEHYQRGSAYAHFPFMEPKFMKANLEKNFPGQAEKYSWSRPRRISTIVTIDSHAGVEKVLRDNGTYMSAYDQRLFSTVQSIVTKRWSKDTLQSEDKKRVALDKARQTLVEGVKSISQNVFSKPDPKLGAYFAQKTEHLIKIKSFEHIGSKVQYVDIVRDVINLIPIHWICQEIAGLPLKTKTNPQGAWYEQITYDKWADVANYIYLNTEPVDDWKLRERSQKNAAEVMAFIKEHVGKIDSWVPSLTDARNHQGMEGSDPHAFLKKLWASAGKGSSHREFTAALFAATIPSAALYSQAVSHIINFYLDEDKKVAREEIVKLAASSGADASAKLEAYILEALRLDSPVTGVYRVAAKDDVLGGVEVKAGQTVFASITQANLDPAAFGPNAASFDATRSSKVSALIDFGEHGLMTSEFFKATAPVIVAKVLSLKNIQRAPGHSGSFTRFTEEWHGAPKTAYINLKGMICPWPDALMIQYNLA</sequence>
<comment type="subunit">
    <text evidence="1">Homotetramer.</text>
</comment>
<dbReference type="STRING" id="181874.A0A409YAC9"/>
<dbReference type="SUPFAM" id="SSF48264">
    <property type="entry name" value="Cytochrome P450"/>
    <property type="match status" value="1"/>
</dbReference>
<dbReference type="PROSITE" id="PS50292">
    <property type="entry name" value="PEROXIDASE_3"/>
    <property type="match status" value="1"/>
</dbReference>
<dbReference type="InterPro" id="IPR010255">
    <property type="entry name" value="Haem_peroxidase_sf"/>
</dbReference>
<dbReference type="CDD" id="cd09817">
    <property type="entry name" value="linoleate_diol_synthase_like"/>
    <property type="match status" value="1"/>
</dbReference>
<dbReference type="InterPro" id="IPR037120">
    <property type="entry name" value="Haem_peroxidase_sf_animal"/>
</dbReference>